<gene>
    <name evidence="1" type="ORF">K227x_35140</name>
</gene>
<proteinExistence type="predicted"/>
<dbReference type="EMBL" id="CP036525">
    <property type="protein sequence ID" value="QDT05115.1"/>
    <property type="molecule type" value="Genomic_DNA"/>
</dbReference>
<sequence>MTDETRLAVAALDDKTVNELRTLYEEVFDEVCRSRHKKYLVRRIAWRLQALDEGGLSNEAKQKARELAATSDLRMTAPREEVMDNVRRVTPEEDGYVDWDPRLPPPGSFLERRYKGQMVRVLVLTDGFEYEGKRFRSLSKVAGEITGVSYNGFLFFRLGRRKK</sequence>
<keyword evidence="2" id="KW-1185">Reference proteome</keyword>
<accession>A0A517ND98</accession>
<name>A0A517ND98_9BACT</name>
<dbReference type="OrthoDB" id="284135at2"/>
<dbReference type="Pfam" id="PF11149">
    <property type="entry name" value="DUF2924"/>
    <property type="match status" value="1"/>
</dbReference>
<dbReference type="InterPro" id="IPR021322">
    <property type="entry name" value="DUF2924"/>
</dbReference>
<reference evidence="1 2" key="1">
    <citation type="submission" date="2019-02" db="EMBL/GenBank/DDBJ databases">
        <title>Deep-cultivation of Planctomycetes and their phenomic and genomic characterization uncovers novel biology.</title>
        <authorList>
            <person name="Wiegand S."/>
            <person name="Jogler M."/>
            <person name="Boedeker C."/>
            <person name="Pinto D."/>
            <person name="Vollmers J."/>
            <person name="Rivas-Marin E."/>
            <person name="Kohn T."/>
            <person name="Peeters S.H."/>
            <person name="Heuer A."/>
            <person name="Rast P."/>
            <person name="Oberbeckmann S."/>
            <person name="Bunk B."/>
            <person name="Jeske O."/>
            <person name="Meyerdierks A."/>
            <person name="Storesund J.E."/>
            <person name="Kallscheuer N."/>
            <person name="Luecker S."/>
            <person name="Lage O.M."/>
            <person name="Pohl T."/>
            <person name="Merkel B.J."/>
            <person name="Hornburger P."/>
            <person name="Mueller R.-W."/>
            <person name="Bruemmer F."/>
            <person name="Labrenz M."/>
            <person name="Spormann A.M."/>
            <person name="Op den Camp H."/>
            <person name="Overmann J."/>
            <person name="Amann R."/>
            <person name="Jetten M.S.M."/>
            <person name="Mascher T."/>
            <person name="Medema M.H."/>
            <person name="Devos D.P."/>
            <person name="Kaster A.-K."/>
            <person name="Ovreas L."/>
            <person name="Rohde M."/>
            <person name="Galperin M.Y."/>
            <person name="Jogler C."/>
        </authorList>
    </citation>
    <scope>NUCLEOTIDE SEQUENCE [LARGE SCALE GENOMIC DNA]</scope>
    <source>
        <strain evidence="1 2">K22_7</strain>
    </source>
</reference>
<evidence type="ECO:0000313" key="1">
    <source>
        <dbReference type="EMBL" id="QDT05115.1"/>
    </source>
</evidence>
<dbReference type="AlphaFoldDB" id="A0A517ND98"/>
<organism evidence="1 2">
    <name type="scientific">Rubripirellula lacrimiformis</name>
    <dbReference type="NCBI Taxonomy" id="1930273"/>
    <lineage>
        <taxon>Bacteria</taxon>
        <taxon>Pseudomonadati</taxon>
        <taxon>Planctomycetota</taxon>
        <taxon>Planctomycetia</taxon>
        <taxon>Pirellulales</taxon>
        <taxon>Pirellulaceae</taxon>
        <taxon>Rubripirellula</taxon>
    </lineage>
</organism>
<protein>
    <recommendedName>
        <fullName evidence="3">DUF2924 domain-containing protein</fullName>
    </recommendedName>
</protein>
<evidence type="ECO:0000313" key="2">
    <source>
        <dbReference type="Proteomes" id="UP000318538"/>
    </source>
</evidence>
<evidence type="ECO:0008006" key="3">
    <source>
        <dbReference type="Google" id="ProtNLM"/>
    </source>
</evidence>
<dbReference type="RefSeq" id="WP_145171046.1">
    <property type="nucleotide sequence ID" value="NZ_CP036525.1"/>
</dbReference>
<dbReference type="Proteomes" id="UP000318538">
    <property type="component" value="Chromosome"/>
</dbReference>
<dbReference type="KEGG" id="rlc:K227x_35140"/>